<keyword evidence="2" id="KW-1185">Reference proteome</keyword>
<dbReference type="Proteomes" id="UP000655523">
    <property type="component" value="Unassembled WGS sequence"/>
</dbReference>
<evidence type="ECO:0000313" key="2">
    <source>
        <dbReference type="Proteomes" id="UP000655523"/>
    </source>
</evidence>
<evidence type="ECO:0000313" key="1">
    <source>
        <dbReference type="EMBL" id="NPT56057.1"/>
    </source>
</evidence>
<gene>
    <name evidence="1" type="ORF">GNZ13_16020</name>
</gene>
<dbReference type="EMBL" id="WOEZ01000082">
    <property type="protein sequence ID" value="NPT56057.1"/>
    <property type="molecule type" value="Genomic_DNA"/>
</dbReference>
<comment type="caution">
    <text evidence="1">The sequence shown here is derived from an EMBL/GenBank/DDBJ whole genome shotgun (WGS) entry which is preliminary data.</text>
</comment>
<organism evidence="1 2">
    <name type="scientific">Paraburkholderia elongata</name>
    <dbReference type="NCBI Taxonomy" id="2675747"/>
    <lineage>
        <taxon>Bacteria</taxon>
        <taxon>Pseudomonadati</taxon>
        <taxon>Pseudomonadota</taxon>
        <taxon>Betaproteobacteria</taxon>
        <taxon>Burkholderiales</taxon>
        <taxon>Burkholderiaceae</taxon>
        <taxon>Paraburkholderia</taxon>
    </lineage>
</organism>
<dbReference type="AlphaFoldDB" id="A0A972NQJ8"/>
<proteinExistence type="predicted"/>
<name>A0A972NQJ8_9BURK</name>
<protein>
    <submittedName>
        <fullName evidence="1">Uncharacterized protein</fullName>
    </submittedName>
</protein>
<reference evidence="1 2" key="1">
    <citation type="submission" date="2019-11" db="EMBL/GenBank/DDBJ databases">
        <title>Metabolism of dissolved organic matter in forest soils.</title>
        <authorList>
            <person name="Cyle K.T."/>
            <person name="Wilhelm R.C."/>
            <person name="Martinez C.E."/>
        </authorList>
    </citation>
    <scope>NUCLEOTIDE SEQUENCE [LARGE SCALE GENOMIC DNA]</scope>
    <source>
        <strain evidence="1 2">5N</strain>
    </source>
</reference>
<sequence length="107" mass="12336">MAEVLASWRFIEVHLDTVHGGWYTRCLGRRGGRFWRNATRKIFGQDYALEVYDSRGILENYSTAINTPSEGLALKCGFFYRRCLAKVKAETLAARPPLMQQTLRFES</sequence>
<dbReference type="RefSeq" id="WP_172166060.1">
    <property type="nucleotide sequence ID" value="NZ_WOEZ01000082.1"/>
</dbReference>
<accession>A0A972NQJ8</accession>